<reference evidence="3 4" key="1">
    <citation type="submission" date="2023-01" db="EMBL/GenBank/DDBJ databases">
        <title>Novel species of the genus Vogesella isolated from rivers.</title>
        <authorList>
            <person name="Lu H."/>
        </authorList>
    </citation>
    <scope>NUCLEOTIDE SEQUENCE [LARGE SCALE GENOMIC DNA]</scope>
    <source>
        <strain evidence="3 4">DC21W</strain>
    </source>
</reference>
<comment type="caution">
    <text evidence="3">The sequence shown here is derived from an EMBL/GenBank/DDBJ whole genome shotgun (WGS) entry which is preliminary data.</text>
</comment>
<dbReference type="Pfam" id="PF07995">
    <property type="entry name" value="GSDH"/>
    <property type="match status" value="1"/>
</dbReference>
<keyword evidence="4" id="KW-1185">Reference proteome</keyword>
<dbReference type="PANTHER" id="PTHR19328:SF53">
    <property type="entry name" value="MEMBRANE PROTEIN"/>
    <property type="match status" value="1"/>
</dbReference>
<protein>
    <submittedName>
        <fullName evidence="3">PQQ-dependent sugar dehydrogenase</fullName>
    </submittedName>
</protein>
<sequence>MTKTHTLLFGVALLAVQPALAANCGALPALDAPVAAGLCAGVVASGLTLPRGIALLPDGSVLLTEMVRWDAPAGRLLRFTRSGNGWQKAVLARQLDRPHSVAVLPGGRILLGEVGRISLLTLATPAQRQTVASLPLRQRHPLTSFTLAGDTLYVNIGSSSDNCETQRGQTQCSEAEGGNPAGSVRRYRVLADGRLQNLGVLARGLRNSMAIAVHPGGSVLQAENSRDALHLAAGLPNDNGLPHDELNLLQAGGHYGWPYCYDTQRNAPEFPRYACRTTRAPAMLLPAHSAPLGLAWWLGPKAPAAWRGQLLVGLHGYRQHGQRIVAYATDSRGLPQGKPHTLLGPWRGKGGPAGPVEIAQAADGALWFADDRNGQLLRLSPR</sequence>
<dbReference type="InterPro" id="IPR011042">
    <property type="entry name" value="6-blade_b-propeller_TolB-like"/>
</dbReference>
<feature type="signal peptide" evidence="1">
    <location>
        <begin position="1"/>
        <end position="21"/>
    </location>
</feature>
<dbReference type="SUPFAM" id="SSF50952">
    <property type="entry name" value="Soluble quinoprotein glucose dehydrogenase"/>
    <property type="match status" value="1"/>
</dbReference>
<organism evidence="3 4">
    <name type="scientific">Vogesella aquatica</name>
    <dbReference type="NCBI Taxonomy" id="2984206"/>
    <lineage>
        <taxon>Bacteria</taxon>
        <taxon>Pseudomonadati</taxon>
        <taxon>Pseudomonadota</taxon>
        <taxon>Betaproteobacteria</taxon>
        <taxon>Neisseriales</taxon>
        <taxon>Chromobacteriaceae</taxon>
        <taxon>Vogesella</taxon>
    </lineage>
</organism>
<evidence type="ECO:0000256" key="1">
    <source>
        <dbReference type="SAM" id="SignalP"/>
    </source>
</evidence>
<dbReference type="Gene3D" id="2.120.10.30">
    <property type="entry name" value="TolB, C-terminal domain"/>
    <property type="match status" value="1"/>
</dbReference>
<dbReference type="Proteomes" id="UP001219956">
    <property type="component" value="Unassembled WGS sequence"/>
</dbReference>
<dbReference type="InterPro" id="IPR012938">
    <property type="entry name" value="Glc/Sorbosone_DH"/>
</dbReference>
<keyword evidence="1" id="KW-0732">Signal</keyword>
<proteinExistence type="predicted"/>
<dbReference type="RefSeq" id="WP_272752163.1">
    <property type="nucleotide sequence ID" value="NZ_JAQQLF010000013.1"/>
</dbReference>
<feature type="domain" description="Glucose/Sorbosone dehydrogenase" evidence="2">
    <location>
        <begin position="150"/>
        <end position="378"/>
    </location>
</feature>
<accession>A0ABT5IZ47</accession>
<name>A0ABT5IZ47_9NEIS</name>
<evidence type="ECO:0000313" key="4">
    <source>
        <dbReference type="Proteomes" id="UP001219956"/>
    </source>
</evidence>
<feature type="chain" id="PRO_5045997286" evidence="1">
    <location>
        <begin position="22"/>
        <end position="382"/>
    </location>
</feature>
<dbReference type="EMBL" id="JAQQLF010000013">
    <property type="protein sequence ID" value="MDC7717855.1"/>
    <property type="molecule type" value="Genomic_DNA"/>
</dbReference>
<gene>
    <name evidence="3" type="ORF">PQU95_11595</name>
</gene>
<evidence type="ECO:0000313" key="3">
    <source>
        <dbReference type="EMBL" id="MDC7717855.1"/>
    </source>
</evidence>
<dbReference type="InterPro" id="IPR011041">
    <property type="entry name" value="Quinoprot_gluc/sorb_DH_b-prop"/>
</dbReference>
<dbReference type="PANTHER" id="PTHR19328">
    <property type="entry name" value="HEDGEHOG-INTERACTING PROTEIN"/>
    <property type="match status" value="1"/>
</dbReference>
<evidence type="ECO:0000259" key="2">
    <source>
        <dbReference type="Pfam" id="PF07995"/>
    </source>
</evidence>